<evidence type="ECO:0000256" key="1">
    <source>
        <dbReference type="SAM" id="Coils"/>
    </source>
</evidence>
<dbReference type="Proteomes" id="UP000474567">
    <property type="component" value="Unassembled WGS sequence"/>
</dbReference>
<accession>A0ABM8KDX1</accession>
<organism evidence="2 3">
    <name type="scientific">Flavobacterium collinsii</name>
    <dbReference type="NCBI Taxonomy" id="1114861"/>
    <lineage>
        <taxon>Bacteria</taxon>
        <taxon>Pseudomonadati</taxon>
        <taxon>Bacteroidota</taxon>
        <taxon>Flavobacteriia</taxon>
        <taxon>Flavobacteriales</taxon>
        <taxon>Flavobacteriaceae</taxon>
        <taxon>Flavobacterium</taxon>
    </lineage>
</organism>
<name>A0ABM8KDX1_9FLAO</name>
<evidence type="ECO:0000313" key="3">
    <source>
        <dbReference type="Proteomes" id="UP000474567"/>
    </source>
</evidence>
<evidence type="ECO:0000313" key="2">
    <source>
        <dbReference type="EMBL" id="CAA9195062.1"/>
    </source>
</evidence>
<keyword evidence="3" id="KW-1185">Reference proteome</keyword>
<gene>
    <name evidence="2" type="ORF">FLACOL7796_00420</name>
</gene>
<protein>
    <submittedName>
        <fullName evidence="2">Uncharacterized protein</fullName>
    </submittedName>
</protein>
<keyword evidence="1" id="KW-0175">Coiled coil</keyword>
<comment type="caution">
    <text evidence="2">The sequence shown here is derived from an EMBL/GenBank/DDBJ whole genome shotgun (WGS) entry which is preliminary data.</text>
</comment>
<dbReference type="RefSeq" id="WP_173964424.1">
    <property type="nucleotide sequence ID" value="NZ_CADCST010000054.1"/>
</dbReference>
<dbReference type="EMBL" id="CADCST010000054">
    <property type="protein sequence ID" value="CAA9195062.1"/>
    <property type="molecule type" value="Genomic_DNA"/>
</dbReference>
<proteinExistence type="predicted"/>
<sequence length="75" mass="9336">MEKELPQWITDYAELQRHRQELEYMIEDVENDAKNKTAERVKWEQEMRDKTLEWKRKNITHNEKGQPIIYPTKYI</sequence>
<reference evidence="2 3" key="1">
    <citation type="submission" date="2020-02" db="EMBL/GenBank/DDBJ databases">
        <authorList>
            <person name="Criscuolo A."/>
        </authorList>
    </citation>
    <scope>NUCLEOTIDE SEQUENCE [LARGE SCALE GENOMIC DNA]</scope>
    <source>
        <strain evidence="2">CECT7796</strain>
    </source>
</reference>
<feature type="coiled-coil region" evidence="1">
    <location>
        <begin position="12"/>
        <end position="46"/>
    </location>
</feature>